<protein>
    <recommendedName>
        <fullName evidence="3">DUF559 domain-containing protein</fullName>
    </recommendedName>
</protein>
<evidence type="ECO:0008006" key="3">
    <source>
        <dbReference type="Google" id="ProtNLM"/>
    </source>
</evidence>
<proteinExistence type="predicted"/>
<dbReference type="Gene3D" id="3.40.960.10">
    <property type="entry name" value="VSR Endonuclease"/>
    <property type="match status" value="1"/>
</dbReference>
<name>A0ABP7BQC3_9MICO</name>
<accession>A0ABP7BQC3</accession>
<keyword evidence="2" id="KW-1185">Reference proteome</keyword>
<evidence type="ECO:0000313" key="1">
    <source>
        <dbReference type="EMBL" id="GAA3665126.1"/>
    </source>
</evidence>
<comment type="caution">
    <text evidence="1">The sequence shown here is derived from an EMBL/GenBank/DDBJ whole genome shotgun (WGS) entry which is preliminary data.</text>
</comment>
<organism evidence="1 2">
    <name type="scientific">Microbacterium marinilacus</name>
    <dbReference type="NCBI Taxonomy" id="415209"/>
    <lineage>
        <taxon>Bacteria</taxon>
        <taxon>Bacillati</taxon>
        <taxon>Actinomycetota</taxon>
        <taxon>Actinomycetes</taxon>
        <taxon>Micrococcales</taxon>
        <taxon>Microbacteriaceae</taxon>
        <taxon>Microbacterium</taxon>
    </lineage>
</organism>
<dbReference type="EMBL" id="BAAAYV010000019">
    <property type="protein sequence ID" value="GAA3665126.1"/>
    <property type="molecule type" value="Genomic_DNA"/>
</dbReference>
<dbReference type="SUPFAM" id="SSF52980">
    <property type="entry name" value="Restriction endonuclease-like"/>
    <property type="match status" value="1"/>
</dbReference>
<dbReference type="RefSeq" id="WP_221859763.1">
    <property type="nucleotide sequence ID" value="NZ_BAAAYV010000019.1"/>
</dbReference>
<dbReference type="InterPro" id="IPR011335">
    <property type="entry name" value="Restrct_endonuc-II-like"/>
</dbReference>
<dbReference type="Proteomes" id="UP001410795">
    <property type="component" value="Unassembled WGS sequence"/>
</dbReference>
<sequence>MRTPAPLPPGAPGRFLVSEALANGVSAKRLRAADLATPHRGVRIATEPPAFFTGRDQDRRQAVAAAGWKYAPRLKDWQFFSHETALALLGAPLPEPPHEVGLHVSAHRPRREPRIAGVGGHRLQTRDPAWFVTRTGFRVEDAARAWRQAGTLWGLDDLIAAADFLVLPRTRLATIDELETEVELMGDTGDGRLTRALREVRVGAESAGETRSRLLVTRSGLPEPVLQYELFDAHGLFVARLDAAYPEYRLAFEYDGRHHADPQQFAKDADRWEAIRKTGWRLVRILSHHVRGGSPAAVSMVREALRECGWHG</sequence>
<gene>
    <name evidence="1" type="ORF">GCM10022202_29000</name>
</gene>
<reference evidence="2" key="1">
    <citation type="journal article" date="2019" name="Int. J. Syst. Evol. Microbiol.">
        <title>The Global Catalogue of Microorganisms (GCM) 10K type strain sequencing project: providing services to taxonomists for standard genome sequencing and annotation.</title>
        <authorList>
            <consortium name="The Broad Institute Genomics Platform"/>
            <consortium name="The Broad Institute Genome Sequencing Center for Infectious Disease"/>
            <person name="Wu L."/>
            <person name="Ma J."/>
        </authorList>
    </citation>
    <scope>NUCLEOTIDE SEQUENCE [LARGE SCALE GENOMIC DNA]</scope>
    <source>
        <strain evidence="2">JCM 16546</strain>
    </source>
</reference>
<evidence type="ECO:0000313" key="2">
    <source>
        <dbReference type="Proteomes" id="UP001410795"/>
    </source>
</evidence>